<dbReference type="PANTHER" id="PTHR33098:SF75">
    <property type="entry name" value="DUF4408 DOMAIN PROTEIN"/>
    <property type="match status" value="1"/>
</dbReference>
<evidence type="ECO:0000313" key="4">
    <source>
        <dbReference type="Proteomes" id="UP001153076"/>
    </source>
</evidence>
<feature type="region of interest" description="Disordered" evidence="1">
    <location>
        <begin position="316"/>
        <end position="342"/>
    </location>
</feature>
<keyword evidence="2" id="KW-1133">Transmembrane helix</keyword>
<feature type="compositionally biased region" description="Basic and acidic residues" evidence="1">
    <location>
        <begin position="332"/>
        <end position="342"/>
    </location>
</feature>
<name>A0A9Q1QLV8_9CARY</name>
<dbReference type="AlphaFoldDB" id="A0A9Q1QLV8"/>
<keyword evidence="2" id="KW-0812">Transmembrane</keyword>
<protein>
    <recommendedName>
        <fullName evidence="5">DUF4408 domain-containing protein</fullName>
    </recommendedName>
</protein>
<reference evidence="3" key="1">
    <citation type="submission" date="2022-04" db="EMBL/GenBank/DDBJ databases">
        <title>Carnegiea gigantea Genome sequencing and assembly v2.</title>
        <authorList>
            <person name="Copetti D."/>
            <person name="Sanderson M.J."/>
            <person name="Burquez A."/>
            <person name="Wojciechowski M.F."/>
        </authorList>
    </citation>
    <scope>NUCLEOTIDE SEQUENCE</scope>
    <source>
        <strain evidence="3">SGP5-SGP5p</strain>
        <tissue evidence="3">Aerial part</tissue>
    </source>
</reference>
<gene>
    <name evidence="3" type="ORF">Cgig2_015231</name>
</gene>
<organism evidence="3 4">
    <name type="scientific">Carnegiea gigantea</name>
    <dbReference type="NCBI Taxonomy" id="171969"/>
    <lineage>
        <taxon>Eukaryota</taxon>
        <taxon>Viridiplantae</taxon>
        <taxon>Streptophyta</taxon>
        <taxon>Embryophyta</taxon>
        <taxon>Tracheophyta</taxon>
        <taxon>Spermatophyta</taxon>
        <taxon>Magnoliopsida</taxon>
        <taxon>eudicotyledons</taxon>
        <taxon>Gunneridae</taxon>
        <taxon>Pentapetalae</taxon>
        <taxon>Caryophyllales</taxon>
        <taxon>Cactineae</taxon>
        <taxon>Cactaceae</taxon>
        <taxon>Cactoideae</taxon>
        <taxon>Echinocereeae</taxon>
        <taxon>Carnegiea</taxon>
    </lineage>
</organism>
<feature type="compositionally biased region" description="Polar residues" evidence="1">
    <location>
        <begin position="183"/>
        <end position="194"/>
    </location>
</feature>
<feature type="transmembrane region" description="Helical" evidence="2">
    <location>
        <begin position="131"/>
        <end position="154"/>
    </location>
</feature>
<proteinExistence type="predicted"/>
<dbReference type="Proteomes" id="UP001153076">
    <property type="component" value="Unassembled WGS sequence"/>
</dbReference>
<feature type="region of interest" description="Disordered" evidence="1">
    <location>
        <begin position="162"/>
        <end position="201"/>
    </location>
</feature>
<evidence type="ECO:0000256" key="1">
    <source>
        <dbReference type="SAM" id="MobiDB-lite"/>
    </source>
</evidence>
<feature type="transmembrane region" description="Helical" evidence="2">
    <location>
        <begin position="79"/>
        <end position="102"/>
    </location>
</feature>
<evidence type="ECO:0008006" key="5">
    <source>
        <dbReference type="Google" id="ProtNLM"/>
    </source>
</evidence>
<feature type="region of interest" description="Disordered" evidence="1">
    <location>
        <begin position="242"/>
        <end position="303"/>
    </location>
</feature>
<evidence type="ECO:0000256" key="2">
    <source>
        <dbReference type="SAM" id="Phobius"/>
    </source>
</evidence>
<dbReference type="PANTHER" id="PTHR33098">
    <property type="entry name" value="COTTON FIBER (DUF761)"/>
    <property type="match status" value="1"/>
</dbReference>
<dbReference type="EMBL" id="JAKOGI010000083">
    <property type="protein sequence ID" value="KAJ8444885.1"/>
    <property type="molecule type" value="Genomic_DNA"/>
</dbReference>
<keyword evidence="2" id="KW-0472">Membrane</keyword>
<keyword evidence="4" id="KW-1185">Reference proteome</keyword>
<feature type="compositionally biased region" description="Acidic residues" evidence="1">
    <location>
        <begin position="293"/>
        <end position="303"/>
    </location>
</feature>
<sequence length="428" mass="47804">MKRPLLYFGLALDVAQLRLLLCPAPPQHSSQASLFQPDSPTLSCRCPHRLAGLRNTPPPQALAASTVKHRWSFTLRIRLLKPATAVAVVVILWMLLLLPPLFQRFVRLLPGSCDMMLTNLLHLLTLIKRPLFIYILFNFIIVYILLSSTFSLHLKFYKKPKSSLTHNPQLKPKSRPKHDVDDQTSSLPCSQTESEILPSWGGDDTWWRQIINGGGVEKTAAFQAPEGGLGKVDDDVEDRKTAPFEETPEGGLGKVLDDVEDRETSSIEETPQGVVVGNSEEDNKENIAIKGVDEEEEGQEDDTMDATWQAIMEAKSRGTGPQLKKSGTWTSGDRRGGKQEKSARYQVELKKWKTFKGAPENGENGVVGGRGGGGIGGGRGWRRMDVVVTDHDELKKRADAFIARFTHNIRLQRLESYQRFLEMINRGL</sequence>
<dbReference type="InterPro" id="IPR008480">
    <property type="entry name" value="DUF761_pln"/>
</dbReference>
<accession>A0A9Q1QLV8</accession>
<evidence type="ECO:0000313" key="3">
    <source>
        <dbReference type="EMBL" id="KAJ8444885.1"/>
    </source>
</evidence>
<comment type="caution">
    <text evidence="3">The sequence shown here is derived from an EMBL/GenBank/DDBJ whole genome shotgun (WGS) entry which is preliminary data.</text>
</comment>
<dbReference type="Pfam" id="PF05553">
    <property type="entry name" value="DUF761"/>
    <property type="match status" value="1"/>
</dbReference>
<dbReference type="OrthoDB" id="1933168at2759"/>